<dbReference type="PANTHER" id="PTHR42723">
    <property type="entry name" value="CHLOROPHYLL SYNTHASE"/>
    <property type="match status" value="1"/>
</dbReference>
<dbReference type="GO" id="GO:0005886">
    <property type="term" value="C:plasma membrane"/>
    <property type="evidence" value="ECO:0007669"/>
    <property type="project" value="UniProtKB-SubCell"/>
</dbReference>
<dbReference type="InterPro" id="IPR044878">
    <property type="entry name" value="UbiA_sf"/>
</dbReference>
<organism evidence="6 7">
    <name type="scientific">Thermofilum adornatum 1505</name>
    <dbReference type="NCBI Taxonomy" id="697581"/>
    <lineage>
        <taxon>Archaea</taxon>
        <taxon>Thermoproteota</taxon>
        <taxon>Thermoprotei</taxon>
        <taxon>Thermofilales</taxon>
        <taxon>Thermofilaceae</taxon>
        <taxon>Thermofilum</taxon>
    </lineage>
</organism>
<dbReference type="InterPro" id="IPR050475">
    <property type="entry name" value="Prenyltransferase_related"/>
</dbReference>
<comment type="subcellular location">
    <subcellularLocation>
        <location evidence="1">Cell membrane</location>
        <topology evidence="1">Multi-pass membrane protein</topology>
    </subcellularLocation>
</comment>
<feature type="transmembrane region" description="Helical" evidence="5">
    <location>
        <begin position="142"/>
        <end position="162"/>
    </location>
</feature>
<keyword evidence="2 5" id="KW-0812">Transmembrane</keyword>
<feature type="transmembrane region" description="Helical" evidence="5">
    <location>
        <begin position="24"/>
        <end position="41"/>
    </location>
</feature>
<accession>A0A3G1AAA2</accession>
<feature type="transmembrane region" description="Helical" evidence="5">
    <location>
        <begin position="103"/>
        <end position="130"/>
    </location>
</feature>
<sequence>MLHVSIHMDDLIRKLSSYAKLSRIDHGVMASLAVVAGAFSVENTLKSISNSSLLLAVTSVLFVEMSLFASNDIFNIKEDKINNPTRPIVAGELSTREAVAFTFITGLIAVLTSAMVNTACLVVIIVALVVGNLYNSYFKRHAFFGNIIVSGLTSFTFPYGAISIAGTLTEKSLLFFMIAFLANLGREIAKGIRDLEGDTRVGICTLPCEIGTNNAGKLAGIFMLMAVALSFYGANYVKTKPVYLVLILVTDAIFTYVAVKLIHNPSTQTAEKARKLTLPAMLNAIIAFTLP</sequence>
<evidence type="ECO:0000313" key="7">
    <source>
        <dbReference type="Proteomes" id="UP000266720"/>
    </source>
</evidence>
<protein>
    <submittedName>
        <fullName evidence="6">(S)-2,3-di-O-geranylgeranylglyceryl phosphate synthase</fullName>
    </submittedName>
</protein>
<dbReference type="AlphaFoldDB" id="A0A3G1AAA2"/>
<dbReference type="EMBL" id="CP007493">
    <property type="protein sequence ID" value="AJB42967.1"/>
    <property type="molecule type" value="Genomic_DNA"/>
</dbReference>
<dbReference type="PANTHER" id="PTHR42723:SF1">
    <property type="entry name" value="CHLOROPHYLL SYNTHASE, CHLOROPLASTIC"/>
    <property type="match status" value="1"/>
</dbReference>
<dbReference type="Pfam" id="PF01040">
    <property type="entry name" value="UbiA"/>
    <property type="match status" value="1"/>
</dbReference>
<dbReference type="GO" id="GO:0016765">
    <property type="term" value="F:transferase activity, transferring alkyl or aryl (other than methyl) groups"/>
    <property type="evidence" value="ECO:0007669"/>
    <property type="project" value="InterPro"/>
</dbReference>
<dbReference type="CDD" id="cd13961">
    <property type="entry name" value="PT_UbiA_DGGGPS"/>
    <property type="match status" value="1"/>
</dbReference>
<evidence type="ECO:0000256" key="3">
    <source>
        <dbReference type="ARBA" id="ARBA00022989"/>
    </source>
</evidence>
<dbReference type="STRING" id="697581.TCARB_1931"/>
<evidence type="ECO:0000256" key="5">
    <source>
        <dbReference type="SAM" id="Phobius"/>
    </source>
</evidence>
<dbReference type="InterPro" id="IPR000537">
    <property type="entry name" value="UbiA_prenyltransferase"/>
</dbReference>
<feature type="transmembrane region" description="Helical" evidence="5">
    <location>
        <begin position="243"/>
        <end position="262"/>
    </location>
</feature>
<feature type="transmembrane region" description="Helical" evidence="5">
    <location>
        <begin position="53"/>
        <end position="70"/>
    </location>
</feature>
<evidence type="ECO:0000256" key="1">
    <source>
        <dbReference type="ARBA" id="ARBA00004651"/>
    </source>
</evidence>
<dbReference type="Gene3D" id="1.10.357.140">
    <property type="entry name" value="UbiA prenyltransferase"/>
    <property type="match status" value="1"/>
</dbReference>
<keyword evidence="4 5" id="KW-0472">Membrane</keyword>
<dbReference type="Gene3D" id="1.20.120.1780">
    <property type="entry name" value="UbiA prenyltransferase"/>
    <property type="match status" value="1"/>
</dbReference>
<proteinExistence type="predicted"/>
<reference evidence="7" key="1">
    <citation type="book" date="2010" name="EXTREMOPHILES" publisher="0:0-0">
        <title>Complete genome sequences of ten hyperthermophilic archaea reveal their metabolic capabilities and possible ecological roles.</title>
        <editorList>
            <person name="?"/>
        </editorList>
        <authorList>
            <person name="Ravin N.V."/>
            <person name="Mardanov A.V."/>
            <person name="Bonch-Osmolovskaya E.A."/>
            <person name="Skryabin K.G."/>
        </authorList>
    </citation>
    <scope>NUCLEOTIDE SEQUENCE [LARGE SCALE GENOMIC DNA]</scope>
    <source>
        <strain evidence="7">1505</strain>
    </source>
</reference>
<dbReference type="Proteomes" id="UP000266720">
    <property type="component" value="Chromosome"/>
</dbReference>
<gene>
    <name evidence="6" type="ORF">TCARB_1931</name>
</gene>
<name>A0A3G1AAA2_9CREN</name>
<evidence type="ECO:0000313" key="6">
    <source>
        <dbReference type="EMBL" id="AJB42967.1"/>
    </source>
</evidence>
<evidence type="ECO:0000256" key="4">
    <source>
        <dbReference type="ARBA" id="ARBA00023136"/>
    </source>
</evidence>
<dbReference type="KEGG" id="tcb:TCARB_1931"/>
<keyword evidence="3 5" id="KW-1133">Transmembrane helix</keyword>
<evidence type="ECO:0000256" key="2">
    <source>
        <dbReference type="ARBA" id="ARBA00022692"/>
    </source>
</evidence>
<feature type="transmembrane region" description="Helical" evidence="5">
    <location>
        <begin position="218"/>
        <end position="237"/>
    </location>
</feature>